<dbReference type="Proteomes" id="UP000216681">
    <property type="component" value="Unassembled WGS sequence"/>
</dbReference>
<dbReference type="GeneID" id="77190956"/>
<reference evidence="3" key="3">
    <citation type="journal article" date="2019" name="Cell Metab.">
        <title>Nutrient sensing in CD11c cells alters the gut microbiome to regulate food intake and body mass.</title>
        <authorList>
            <person name="Chagwedera N.D."/>
            <person name="Ang Q.Y."/>
            <person name="Bisanz J.E."/>
            <person name="Leong Y.A."/>
            <person name="Ganeshan K."/>
            <person name="Cai J."/>
            <person name="Patterson A.D."/>
            <person name="Turnbaugh P.J."/>
            <person name="Chawla A."/>
        </authorList>
    </citation>
    <scope>NUCLEOTIDE SEQUENCE</scope>
    <source>
        <strain evidence="3">I8-5</strain>
    </source>
</reference>
<feature type="transmembrane region" description="Helical" evidence="1">
    <location>
        <begin position="51"/>
        <end position="72"/>
    </location>
</feature>
<reference evidence="2 4" key="1">
    <citation type="submission" date="2017-05" db="EMBL/GenBank/DDBJ databases">
        <authorList>
            <person name="Lin X.B."/>
            <person name="Stothard P."/>
            <person name="Tasseva G."/>
            <person name="Walter J."/>
        </authorList>
    </citation>
    <scope>NUCLEOTIDE SEQUENCE [LARGE SCALE GENOMIC DNA]</scope>
    <source>
        <strain evidence="2 4">105n</strain>
    </source>
</reference>
<keyword evidence="1" id="KW-0812">Transmembrane</keyword>
<feature type="transmembrane region" description="Helical" evidence="1">
    <location>
        <begin position="20"/>
        <end position="39"/>
    </location>
</feature>
<evidence type="ECO:0000256" key="1">
    <source>
        <dbReference type="SAM" id="Phobius"/>
    </source>
</evidence>
<evidence type="ECO:0000313" key="4">
    <source>
        <dbReference type="Proteomes" id="UP000216681"/>
    </source>
</evidence>
<name>A0A256VAY0_LIMRT</name>
<accession>A0A256VAY0</accession>
<gene>
    <name evidence="2" type="ORF">CBG15_04295</name>
    <name evidence="3" type="ORF">E5F87_01335</name>
</gene>
<dbReference type="EMBL" id="NGPX01000015">
    <property type="protein sequence ID" value="OYS94454.1"/>
    <property type="molecule type" value="Genomic_DNA"/>
</dbReference>
<evidence type="ECO:0000313" key="3">
    <source>
        <dbReference type="EMBL" id="TGB12480.1"/>
    </source>
</evidence>
<evidence type="ECO:0000313" key="2">
    <source>
        <dbReference type="EMBL" id="OYS94454.1"/>
    </source>
</evidence>
<reference evidence="2 4" key="2">
    <citation type="submission" date="2017-09" db="EMBL/GenBank/DDBJ databases">
        <title>Tripartite evolution among Lactobacillus johnsonii, Lactobacillus taiwanensis, Lactobacillus reuteri and their rodent host.</title>
        <authorList>
            <person name="Wang T."/>
            <person name="Knowles S."/>
            <person name="Cheng C."/>
        </authorList>
    </citation>
    <scope>NUCLEOTIDE SEQUENCE [LARGE SCALE GENOMIC DNA]</scope>
    <source>
        <strain evidence="2 4">105n</strain>
    </source>
</reference>
<dbReference type="AlphaFoldDB" id="A0A256VAY0"/>
<comment type="caution">
    <text evidence="3">The sequence shown here is derived from an EMBL/GenBank/DDBJ whole genome shotgun (WGS) entry which is preliminary data.</text>
</comment>
<sequence>MDNKEDLKKRLKHNNKWELIFLCIVVFSVLINASLHIDISIQKHFNFISNLFAYWITPICSSLGSLFLGLIIKENDSIHEQLKVHKTNYEVKQVISQSDIEQLIKLRSLLDTNILTEEEFKVKKKQLLGL</sequence>
<dbReference type="RefSeq" id="WP_094511566.1">
    <property type="nucleotide sequence ID" value="NZ_NGPU01000113.1"/>
</dbReference>
<keyword evidence="1" id="KW-0472">Membrane</keyword>
<protein>
    <submittedName>
        <fullName evidence="3">SHOCT domain-containing protein</fullName>
    </submittedName>
</protein>
<evidence type="ECO:0000313" key="5">
    <source>
        <dbReference type="Proteomes" id="UP000297521"/>
    </source>
</evidence>
<dbReference type="Proteomes" id="UP000297521">
    <property type="component" value="Unassembled WGS sequence"/>
</dbReference>
<keyword evidence="1" id="KW-1133">Transmembrane helix</keyword>
<dbReference type="EMBL" id="SRKR01000002">
    <property type="protein sequence ID" value="TGB12480.1"/>
    <property type="molecule type" value="Genomic_DNA"/>
</dbReference>
<organism evidence="3 5">
    <name type="scientific">Limosilactobacillus reuteri</name>
    <name type="common">Lactobacillus reuteri</name>
    <dbReference type="NCBI Taxonomy" id="1598"/>
    <lineage>
        <taxon>Bacteria</taxon>
        <taxon>Bacillati</taxon>
        <taxon>Bacillota</taxon>
        <taxon>Bacilli</taxon>
        <taxon>Lactobacillales</taxon>
        <taxon>Lactobacillaceae</taxon>
        <taxon>Limosilactobacillus</taxon>
    </lineage>
</organism>
<proteinExistence type="predicted"/>
<reference evidence="3" key="4">
    <citation type="submission" date="2019-04" db="EMBL/GenBank/DDBJ databases">
        <authorList>
            <person name="Bisanz J.E."/>
            <person name="Chagwedera N.D."/>
            <person name="Chawla A."/>
            <person name="Turnbaugh P.J."/>
        </authorList>
    </citation>
    <scope>NUCLEOTIDE SEQUENCE</scope>
    <source>
        <strain evidence="3">I8-5</strain>
    </source>
</reference>